<name>A0A9Q1JT56_9CARY</name>
<reference evidence="1" key="1">
    <citation type="submission" date="2022-04" db="EMBL/GenBank/DDBJ databases">
        <title>Carnegiea gigantea Genome sequencing and assembly v2.</title>
        <authorList>
            <person name="Copetti D."/>
            <person name="Sanderson M.J."/>
            <person name="Burquez A."/>
            <person name="Wojciechowski M.F."/>
        </authorList>
    </citation>
    <scope>NUCLEOTIDE SEQUENCE</scope>
    <source>
        <strain evidence="1">SGP5-SGP5p</strain>
        <tissue evidence="1">Aerial part</tissue>
    </source>
</reference>
<protein>
    <submittedName>
        <fullName evidence="1">Uncharacterized protein</fullName>
    </submittedName>
</protein>
<evidence type="ECO:0000313" key="1">
    <source>
        <dbReference type="EMBL" id="KAJ8430564.1"/>
    </source>
</evidence>
<accession>A0A9Q1JT56</accession>
<dbReference type="EMBL" id="JAKOGI010000782">
    <property type="protein sequence ID" value="KAJ8430564.1"/>
    <property type="molecule type" value="Genomic_DNA"/>
</dbReference>
<organism evidence="1 2">
    <name type="scientific">Carnegiea gigantea</name>
    <dbReference type="NCBI Taxonomy" id="171969"/>
    <lineage>
        <taxon>Eukaryota</taxon>
        <taxon>Viridiplantae</taxon>
        <taxon>Streptophyta</taxon>
        <taxon>Embryophyta</taxon>
        <taxon>Tracheophyta</taxon>
        <taxon>Spermatophyta</taxon>
        <taxon>Magnoliopsida</taxon>
        <taxon>eudicotyledons</taxon>
        <taxon>Gunneridae</taxon>
        <taxon>Pentapetalae</taxon>
        <taxon>Caryophyllales</taxon>
        <taxon>Cactineae</taxon>
        <taxon>Cactaceae</taxon>
        <taxon>Cactoideae</taxon>
        <taxon>Echinocereeae</taxon>
        <taxon>Carnegiea</taxon>
    </lineage>
</organism>
<evidence type="ECO:0000313" key="2">
    <source>
        <dbReference type="Proteomes" id="UP001153076"/>
    </source>
</evidence>
<keyword evidence="2" id="KW-1185">Reference proteome</keyword>
<comment type="caution">
    <text evidence="1">The sequence shown here is derived from an EMBL/GenBank/DDBJ whole genome shotgun (WGS) entry which is preliminary data.</text>
</comment>
<dbReference type="AlphaFoldDB" id="A0A9Q1JT56"/>
<proteinExistence type="predicted"/>
<gene>
    <name evidence="1" type="ORF">Cgig2_019136</name>
</gene>
<sequence>MVLIPWLVRLSYSLLVSLKINSRRNLMSTQMESSCEAFLKSQALKEERNTLYRTKAYRSALNRYEKSIQYLCMVVPRVTIKHMRQRSLQLRSVSKGTSPSDLGLKAEARQDFLVALGFDPNNEEELQRIEEMCNVSKEKDIVKDTEVNGNNFIESSSKQVGQLAFDPIKLQVSSAYDKISSNSGSLGPTDPFAKMGKVQHVDGKDDSSAHIEDTKLCIEGDRSSSRSSMRVKEIDHMEGLSVEACSSIGTNMEFEEQNTNPKSMPPDMTSVKNQDYPMMLAPISNSKLAHRNVVYKPIGNTTRRCSLKLLCLSKAAYQRIE</sequence>
<dbReference type="Proteomes" id="UP001153076">
    <property type="component" value="Unassembled WGS sequence"/>
</dbReference>